<feature type="transmembrane region" description="Helical" evidence="2">
    <location>
        <begin position="125"/>
        <end position="146"/>
    </location>
</feature>
<reference evidence="3 4" key="1">
    <citation type="submission" date="2017-02" db="EMBL/GenBank/DDBJ databases">
        <authorList>
            <person name="Peterson S.W."/>
        </authorList>
    </citation>
    <scope>NUCLEOTIDE SEQUENCE [LARGE SCALE GENOMIC DNA]</scope>
    <source>
        <strain evidence="3 4">2B3F</strain>
    </source>
</reference>
<proteinExistence type="predicted"/>
<keyword evidence="2" id="KW-1133">Transmembrane helix</keyword>
<sequence>MTTATAQTDGRAVVGKPTAHHDDRTLPHRWLRVVRLHYSDLTGMLVTTPVTFALLTLFSVAVYLVLKAYVVPAETDLSQFFRGNMGVLWMLPGFLASVGAFSYVRTMPYAVGMLGCTRGEYWRGTLVWAVLQAVYSAAVVVVFLVLEQATGTWFTDGARVFDVAPLGDGHLGTAALVAFCVGLAALLLGGCIAIAWLRWKQWGVIGGFLILAVVLLGGATLLLALGVDVMGFLAEDVLLKLSSLVLAVAAAAALLSRLLLGRAPVAR</sequence>
<protein>
    <submittedName>
        <fullName evidence="3">Uncharacterized protein</fullName>
    </submittedName>
</protein>
<organism evidence="3 4">
    <name type="scientific">Micrococcus lylae</name>
    <dbReference type="NCBI Taxonomy" id="1273"/>
    <lineage>
        <taxon>Bacteria</taxon>
        <taxon>Bacillati</taxon>
        <taxon>Actinomycetota</taxon>
        <taxon>Actinomycetes</taxon>
        <taxon>Micrococcales</taxon>
        <taxon>Micrococcaceae</taxon>
        <taxon>Micrococcus</taxon>
    </lineage>
</organism>
<dbReference type="AlphaFoldDB" id="A0A1R4JCB9"/>
<evidence type="ECO:0000256" key="1">
    <source>
        <dbReference type="SAM" id="MobiDB-lite"/>
    </source>
</evidence>
<dbReference type="RefSeq" id="WP_087134182.1">
    <property type="nucleotide sequence ID" value="NZ_FUKP01000051.1"/>
</dbReference>
<accession>A0A1R4JCB9</accession>
<feature type="transmembrane region" description="Helical" evidence="2">
    <location>
        <begin position="237"/>
        <end position="260"/>
    </location>
</feature>
<evidence type="ECO:0000313" key="4">
    <source>
        <dbReference type="Proteomes" id="UP000196230"/>
    </source>
</evidence>
<evidence type="ECO:0000256" key="2">
    <source>
        <dbReference type="SAM" id="Phobius"/>
    </source>
</evidence>
<keyword evidence="2" id="KW-0812">Transmembrane</keyword>
<keyword evidence="2" id="KW-0472">Membrane</keyword>
<feature type="transmembrane region" description="Helical" evidence="2">
    <location>
        <begin position="41"/>
        <end position="66"/>
    </location>
</feature>
<gene>
    <name evidence="3" type="ORF">FM125_07630</name>
</gene>
<dbReference type="EMBL" id="FUKP01000051">
    <property type="protein sequence ID" value="SJN29445.1"/>
    <property type="molecule type" value="Genomic_DNA"/>
</dbReference>
<feature type="transmembrane region" description="Helical" evidence="2">
    <location>
        <begin position="86"/>
        <end position="104"/>
    </location>
</feature>
<feature type="transmembrane region" description="Helical" evidence="2">
    <location>
        <begin position="204"/>
        <end position="225"/>
    </location>
</feature>
<name>A0A1R4JCB9_9MICC</name>
<feature type="transmembrane region" description="Helical" evidence="2">
    <location>
        <begin position="174"/>
        <end position="197"/>
    </location>
</feature>
<feature type="region of interest" description="Disordered" evidence="1">
    <location>
        <begin position="1"/>
        <end position="21"/>
    </location>
</feature>
<evidence type="ECO:0000313" key="3">
    <source>
        <dbReference type="EMBL" id="SJN29445.1"/>
    </source>
</evidence>
<dbReference type="Proteomes" id="UP000196230">
    <property type="component" value="Unassembled WGS sequence"/>
</dbReference>